<keyword evidence="6" id="KW-0689">Ribosomal protein</keyword>
<dbReference type="InterPro" id="IPR017127">
    <property type="entry name" value="Ribosome_uL3_MTase"/>
</dbReference>
<dbReference type="GO" id="GO:0005829">
    <property type="term" value="C:cytosol"/>
    <property type="evidence" value="ECO:0007669"/>
    <property type="project" value="TreeGrafter"/>
</dbReference>
<comment type="function">
    <text evidence="4">Methylates ribosomal protein uL3 on a specific glutamine residue.</text>
</comment>
<evidence type="ECO:0000256" key="3">
    <source>
        <dbReference type="ARBA" id="ARBA00022691"/>
    </source>
</evidence>
<dbReference type="NCBIfam" id="TIGR03533">
    <property type="entry name" value="L3_gln_methyl"/>
    <property type="match status" value="1"/>
</dbReference>
<evidence type="ECO:0000256" key="1">
    <source>
        <dbReference type="ARBA" id="ARBA00022603"/>
    </source>
</evidence>
<gene>
    <name evidence="4" type="primary">prmB</name>
    <name evidence="6" type="ORF">CHT98_09300</name>
</gene>
<feature type="domain" description="Methyltransferase small" evidence="5">
    <location>
        <begin position="143"/>
        <end position="226"/>
    </location>
</feature>
<dbReference type="PANTHER" id="PTHR47806">
    <property type="entry name" value="50S RIBOSOMAL PROTEIN L3 GLUTAMINE METHYLTRANSFERASE"/>
    <property type="match status" value="1"/>
</dbReference>
<dbReference type="Gene3D" id="3.40.50.150">
    <property type="entry name" value="Vaccinia Virus protein VP39"/>
    <property type="match status" value="1"/>
</dbReference>
<evidence type="ECO:0000313" key="7">
    <source>
        <dbReference type="Proteomes" id="UP000215367"/>
    </source>
</evidence>
<evidence type="ECO:0000256" key="4">
    <source>
        <dbReference type="HAMAP-Rule" id="MF_02125"/>
    </source>
</evidence>
<dbReference type="EC" id="2.1.1.298" evidence="4"/>
<dbReference type="RefSeq" id="WP_094302960.1">
    <property type="nucleotide sequence ID" value="NZ_NOWT01000006.1"/>
</dbReference>
<dbReference type="GO" id="GO:0032259">
    <property type="term" value="P:methylation"/>
    <property type="evidence" value="ECO:0007669"/>
    <property type="project" value="UniProtKB-KW"/>
</dbReference>
<dbReference type="AlphaFoldDB" id="A0A235HFK6"/>
<dbReference type="CDD" id="cd02440">
    <property type="entry name" value="AdoMet_MTases"/>
    <property type="match status" value="1"/>
</dbReference>
<keyword evidence="1 4" id="KW-0489">Methyltransferase</keyword>
<dbReference type="GO" id="GO:0003676">
    <property type="term" value="F:nucleic acid binding"/>
    <property type="evidence" value="ECO:0007669"/>
    <property type="project" value="InterPro"/>
</dbReference>
<dbReference type="Pfam" id="PF05175">
    <property type="entry name" value="MTS"/>
    <property type="match status" value="1"/>
</dbReference>
<keyword evidence="6" id="KW-0687">Ribonucleoprotein</keyword>
<evidence type="ECO:0000313" key="6">
    <source>
        <dbReference type="EMBL" id="OYD84641.1"/>
    </source>
</evidence>
<dbReference type="InterPro" id="IPR007848">
    <property type="entry name" value="Small_mtfrase_dom"/>
</dbReference>
<dbReference type="SUPFAM" id="SSF53335">
    <property type="entry name" value="S-adenosyl-L-methionine-dependent methyltransferases"/>
    <property type="match status" value="1"/>
</dbReference>
<dbReference type="PANTHER" id="PTHR47806:SF1">
    <property type="entry name" value="RIBOSOMAL PROTEIN UL3 GLUTAMINE METHYLTRANSFERASE"/>
    <property type="match status" value="1"/>
</dbReference>
<sequence length="313" mass="34819">MTKPSLDLTPADAATELRTVRDLIRYGVSRFNEADLDYGHGTTNAHDEAVFMVLEGLSLPIDQLDPYVDARLTLAERRKVADLLHARVETRKPASYLLNKAYIQGIPFYVDERVIVPRSYIGEILFSDLIGGDDFTLVEDPTEVERVLDLCTGSGCLAILAAQIFPEAKVDAVDLSADALEVAKRNVTDSGFEDRIALHHGDLFAPLKNRKYDVIITNPPYVDAEAMAALPPEFRHEPEMALASGEDGLDIVRRILKEAPKHLTPEGGLLCEFGTGREILEAEYPDLDFFWVETANSFGEVFWLTRDQLKAAK</sequence>
<comment type="similarity">
    <text evidence="4">Belongs to the protein N5-glutamine methyltransferase family. PrmB subfamily.</text>
</comment>
<comment type="catalytic activity">
    <reaction evidence="4">
        <text>L-glutaminyl-[ribosomal protein uL3] + S-adenosyl-L-methionine = N(5)-methyl-L-glutaminyl-[ribosomal protein uL3] + S-adenosyl-L-homocysteine + H(+)</text>
        <dbReference type="Rhea" id="RHEA:45020"/>
        <dbReference type="Rhea" id="RHEA-COMP:11063"/>
        <dbReference type="Rhea" id="RHEA-COMP:11064"/>
        <dbReference type="ChEBI" id="CHEBI:15378"/>
        <dbReference type="ChEBI" id="CHEBI:30011"/>
        <dbReference type="ChEBI" id="CHEBI:57856"/>
        <dbReference type="ChEBI" id="CHEBI:59789"/>
        <dbReference type="ChEBI" id="CHEBI:61891"/>
        <dbReference type="EC" id="2.1.1.298"/>
    </reaction>
</comment>
<dbReference type="Proteomes" id="UP000215367">
    <property type="component" value="Unassembled WGS sequence"/>
</dbReference>
<dbReference type="InterPro" id="IPR002052">
    <property type="entry name" value="DNA_methylase_N6_adenine_CS"/>
</dbReference>
<keyword evidence="3 4" id="KW-0949">S-adenosyl-L-methionine</keyword>
<accession>A0A235HFK6</accession>
<organism evidence="6 7">
    <name type="scientific">Azospirillum brasilense</name>
    <dbReference type="NCBI Taxonomy" id="192"/>
    <lineage>
        <taxon>Bacteria</taxon>
        <taxon>Pseudomonadati</taxon>
        <taxon>Pseudomonadota</taxon>
        <taxon>Alphaproteobacteria</taxon>
        <taxon>Rhodospirillales</taxon>
        <taxon>Azospirillaceae</taxon>
        <taxon>Azospirillum</taxon>
    </lineage>
</organism>
<dbReference type="GO" id="GO:0036009">
    <property type="term" value="F:protein-glutamine N-methyltransferase activity"/>
    <property type="evidence" value="ECO:0007669"/>
    <property type="project" value="UniProtKB-UniRule"/>
</dbReference>
<evidence type="ECO:0000259" key="5">
    <source>
        <dbReference type="Pfam" id="PF05175"/>
    </source>
</evidence>
<dbReference type="GO" id="GO:0005840">
    <property type="term" value="C:ribosome"/>
    <property type="evidence" value="ECO:0007669"/>
    <property type="project" value="UniProtKB-KW"/>
</dbReference>
<dbReference type="InterPro" id="IPR004556">
    <property type="entry name" value="HemK-like"/>
</dbReference>
<evidence type="ECO:0000256" key="2">
    <source>
        <dbReference type="ARBA" id="ARBA00022679"/>
    </source>
</evidence>
<dbReference type="PIRSF" id="PIRSF037167">
    <property type="entry name" value="Mtase_YfcB_prd"/>
    <property type="match status" value="1"/>
</dbReference>
<dbReference type="PROSITE" id="PS00092">
    <property type="entry name" value="N6_MTASE"/>
    <property type="match status" value="1"/>
</dbReference>
<dbReference type="EMBL" id="NOWT01000006">
    <property type="protein sequence ID" value="OYD84641.1"/>
    <property type="molecule type" value="Genomic_DNA"/>
</dbReference>
<keyword evidence="2 4" id="KW-0808">Transferase</keyword>
<dbReference type="HAMAP" id="MF_02125">
    <property type="entry name" value="L3_methyltr_PrmB"/>
    <property type="match status" value="1"/>
</dbReference>
<name>A0A235HFK6_AZOBR</name>
<protein>
    <recommendedName>
        <fullName evidence="4">Ribosomal protein uL3 glutamine methyltransferase</fullName>
        <shortName evidence="4">uL3 MTase</shortName>
        <ecNumber evidence="4">2.1.1.298</ecNumber>
    </recommendedName>
    <alternativeName>
        <fullName evidence="4">N5-glutamine methyltransferase PrmB</fullName>
    </alternativeName>
</protein>
<dbReference type="NCBIfam" id="TIGR00536">
    <property type="entry name" value="hemK_fam"/>
    <property type="match status" value="1"/>
</dbReference>
<comment type="caution">
    <text evidence="6">The sequence shown here is derived from an EMBL/GenBank/DDBJ whole genome shotgun (WGS) entry which is preliminary data.</text>
</comment>
<proteinExistence type="inferred from homology"/>
<reference evidence="6 7" key="1">
    <citation type="submission" date="2017-07" db="EMBL/GenBank/DDBJ databases">
        <title>Whole genome sequence of Azospirillum brasilense 2A1, a potential biofertilizer strain.</title>
        <authorList>
            <person name="Fontana C.A."/>
            <person name="Toffoli L.M."/>
            <person name="Salazar S.M."/>
            <person name="Puglisi E."/>
            <person name="Pedraza R."/>
            <person name="Bassi D."/>
            <person name="Cocconcelli P.S."/>
        </authorList>
    </citation>
    <scope>NUCLEOTIDE SEQUENCE [LARGE SCALE GENOMIC DNA]</scope>
    <source>
        <strain evidence="6 7">2A1</strain>
    </source>
</reference>
<dbReference type="InterPro" id="IPR029063">
    <property type="entry name" value="SAM-dependent_MTases_sf"/>
</dbReference>